<feature type="region of interest" description="Disordered" evidence="1">
    <location>
        <begin position="278"/>
        <end position="300"/>
    </location>
</feature>
<dbReference type="OrthoDB" id="10035640at2759"/>
<dbReference type="STRING" id="4846.A0A367JU54"/>
<dbReference type="EMBL" id="PJQM01002696">
    <property type="protein sequence ID" value="RCH93425.1"/>
    <property type="molecule type" value="Genomic_DNA"/>
</dbReference>
<accession>A0A367JU54</accession>
<name>A0A367JU54_RHIST</name>
<evidence type="ECO:0000256" key="1">
    <source>
        <dbReference type="SAM" id="MobiDB-lite"/>
    </source>
</evidence>
<feature type="compositionally biased region" description="Low complexity" evidence="1">
    <location>
        <begin position="23"/>
        <end position="45"/>
    </location>
</feature>
<proteinExistence type="predicted"/>
<organism evidence="2 3">
    <name type="scientific">Rhizopus stolonifer</name>
    <name type="common">Rhizopus nigricans</name>
    <dbReference type="NCBI Taxonomy" id="4846"/>
    <lineage>
        <taxon>Eukaryota</taxon>
        <taxon>Fungi</taxon>
        <taxon>Fungi incertae sedis</taxon>
        <taxon>Mucoromycota</taxon>
        <taxon>Mucoromycotina</taxon>
        <taxon>Mucoromycetes</taxon>
        <taxon>Mucorales</taxon>
        <taxon>Mucorineae</taxon>
        <taxon>Rhizopodaceae</taxon>
        <taxon>Rhizopus</taxon>
    </lineage>
</organism>
<feature type="compositionally biased region" description="Low complexity" evidence="1">
    <location>
        <begin position="1"/>
        <end position="12"/>
    </location>
</feature>
<evidence type="ECO:0000313" key="2">
    <source>
        <dbReference type="EMBL" id="RCH93425.1"/>
    </source>
</evidence>
<gene>
    <name evidence="2" type="ORF">CU098_007947</name>
</gene>
<feature type="region of interest" description="Disordered" evidence="1">
    <location>
        <begin position="1"/>
        <end position="58"/>
    </location>
</feature>
<comment type="caution">
    <text evidence="2">The sequence shown here is derived from an EMBL/GenBank/DDBJ whole genome shotgun (WGS) entry which is preliminary data.</text>
</comment>
<reference evidence="2 3" key="1">
    <citation type="journal article" date="2018" name="G3 (Bethesda)">
        <title>Phylogenetic and Phylogenomic Definition of Rhizopus Species.</title>
        <authorList>
            <person name="Gryganskyi A.P."/>
            <person name="Golan J."/>
            <person name="Dolatabadi S."/>
            <person name="Mondo S."/>
            <person name="Robb S."/>
            <person name="Idnurm A."/>
            <person name="Muszewska A."/>
            <person name="Steczkiewicz K."/>
            <person name="Masonjones S."/>
            <person name="Liao H.L."/>
            <person name="Gajdeczka M.T."/>
            <person name="Anike F."/>
            <person name="Vuek A."/>
            <person name="Anishchenko I.M."/>
            <person name="Voigt K."/>
            <person name="de Hoog G.S."/>
            <person name="Smith M.E."/>
            <person name="Heitman J."/>
            <person name="Vilgalys R."/>
            <person name="Stajich J.E."/>
        </authorList>
    </citation>
    <scope>NUCLEOTIDE SEQUENCE [LARGE SCALE GENOMIC DNA]</scope>
    <source>
        <strain evidence="2 3">LSU 92-RS-03</strain>
    </source>
</reference>
<dbReference type="Proteomes" id="UP000253551">
    <property type="component" value="Unassembled WGS sequence"/>
</dbReference>
<keyword evidence="3" id="KW-1185">Reference proteome</keyword>
<evidence type="ECO:0008006" key="4">
    <source>
        <dbReference type="Google" id="ProtNLM"/>
    </source>
</evidence>
<feature type="compositionally biased region" description="Polar residues" evidence="1">
    <location>
        <begin position="288"/>
        <end position="300"/>
    </location>
</feature>
<dbReference type="AlphaFoldDB" id="A0A367JU54"/>
<sequence length="320" mass="36036">MVKTTNSISSITKTEDNNYIKEQSIPSSIHSSSSISSLQDAQSSSKENSDKVSELQQDASIQHEEGVIEVVKRSDKEVDKEIEQLNDIEKVEPLIKIQEKKLGIENILTFKSSMKYEINKQVKNQNFSDFLTEILFDLQGHIEPQMISVNMEQRGLLRRIKHVDELSLSISQSMVFSLNQKKLVSEKLSEVVTIKERANTIQQQTAQVFKALSNIEKYLDPEDRISNYERWPHLNELYQNCTKKSSSSIESLIKSNSSEPSITLGSFATTSPLLEDLAGTDEQDKNSSSDTQATKSSFTPSLALSRLRGLSSMSISKYSQ</sequence>
<evidence type="ECO:0000313" key="3">
    <source>
        <dbReference type="Proteomes" id="UP000253551"/>
    </source>
</evidence>
<protein>
    <recommendedName>
        <fullName evidence="4">BLOC-1-related complex subunit 5</fullName>
    </recommendedName>
</protein>